<evidence type="ECO:0000256" key="2">
    <source>
        <dbReference type="ARBA" id="ARBA00023027"/>
    </source>
</evidence>
<comment type="caution">
    <text evidence="4">The sequence shown here is derived from an EMBL/GenBank/DDBJ whole genome shotgun (WGS) entry which is preliminary data.</text>
</comment>
<sequence length="348" mass="37729">MVVILMYRKKGGAVAMGNRLRAYSAATEPLIVNCLPLTDEERGEFIEAADGVRQIFVLDPAQRGRMQWPMRLPEGNRDEVTIIFGNPPGDQVADCQNLAWLQTLSAGVDAYLQPGLMPDGALLTSASGAYGQSVSEQMFAMMWALMKDLPAYRDNQNKGLWKPRGAVYSPRGAKALVLGTGDLGSSFARLVKAVGGTTYGIRRHPDKQVDGFDHMAGTDRLDQLLPDMDIVALALPASAATHHIVSKERLALMKQNAVLVNAGRGDAVDCLALAETLKAGRILGAGLDVTEPEPLPPDHPLWSQPRCLITPHVAGGAHLASNVDKIIEICLDNLRRYRAGQPLRNRVR</sequence>
<dbReference type="GO" id="GO:0016491">
    <property type="term" value="F:oxidoreductase activity"/>
    <property type="evidence" value="ECO:0007669"/>
    <property type="project" value="UniProtKB-KW"/>
</dbReference>
<dbReference type="InterPro" id="IPR036291">
    <property type="entry name" value="NAD(P)-bd_dom_sf"/>
</dbReference>
<keyword evidence="2" id="KW-0520">NAD</keyword>
<dbReference type="PANTHER" id="PTHR43333:SF1">
    <property type="entry name" value="D-ISOMER SPECIFIC 2-HYDROXYACID DEHYDROGENASE NAD-BINDING DOMAIN-CONTAINING PROTEIN"/>
    <property type="match status" value="1"/>
</dbReference>
<dbReference type="SUPFAM" id="SSF52283">
    <property type="entry name" value="Formate/glycerate dehydrogenase catalytic domain-like"/>
    <property type="match status" value="1"/>
</dbReference>
<keyword evidence="1" id="KW-0560">Oxidoreductase</keyword>
<evidence type="ECO:0000313" key="5">
    <source>
        <dbReference type="Proteomes" id="UP000033652"/>
    </source>
</evidence>
<evidence type="ECO:0000313" key="4">
    <source>
        <dbReference type="EMBL" id="KJY53239.1"/>
    </source>
</evidence>
<evidence type="ECO:0000259" key="3">
    <source>
        <dbReference type="Pfam" id="PF02826"/>
    </source>
</evidence>
<proteinExistence type="predicted"/>
<reference evidence="4 5" key="1">
    <citation type="submission" date="2014-12" db="EMBL/GenBank/DDBJ databases">
        <title>Comparative genomics of the lactic acid bacteria isolated from the honey bee gut.</title>
        <authorList>
            <person name="Ellegaard K.M."/>
            <person name="Tamarit D."/>
            <person name="Javelind E."/>
            <person name="Olofsson T."/>
            <person name="Andersson S.G."/>
            <person name="Vasquez A."/>
        </authorList>
    </citation>
    <scope>NUCLEOTIDE SEQUENCE [LARGE SCALE GENOMIC DNA]</scope>
    <source>
        <strain evidence="4 5">Bma6</strain>
    </source>
</reference>
<accession>A0ABD4AEQ1</accession>
<name>A0ABD4AEQ1_9BIFI</name>
<dbReference type="EMBL" id="JXBX01000009">
    <property type="protein sequence ID" value="KJY53239.1"/>
    <property type="molecule type" value="Genomic_DNA"/>
</dbReference>
<dbReference type="AlphaFoldDB" id="A0ABD4AEQ1"/>
<gene>
    <name evidence="4" type="ORF">JF68_05770</name>
</gene>
<feature type="domain" description="D-isomer specific 2-hydroxyacid dehydrogenase NAD-binding" evidence="3">
    <location>
        <begin position="139"/>
        <end position="314"/>
    </location>
</feature>
<evidence type="ECO:0000256" key="1">
    <source>
        <dbReference type="ARBA" id="ARBA00023002"/>
    </source>
</evidence>
<organism evidence="4 5">
    <name type="scientific">Bifidobacterium coryneforme</name>
    <dbReference type="NCBI Taxonomy" id="1687"/>
    <lineage>
        <taxon>Bacteria</taxon>
        <taxon>Bacillati</taxon>
        <taxon>Actinomycetota</taxon>
        <taxon>Actinomycetes</taxon>
        <taxon>Bifidobacteriales</taxon>
        <taxon>Bifidobacteriaceae</taxon>
        <taxon>Bifidobacterium</taxon>
    </lineage>
</organism>
<dbReference type="Pfam" id="PF02826">
    <property type="entry name" value="2-Hacid_dh_C"/>
    <property type="match status" value="1"/>
</dbReference>
<dbReference type="SUPFAM" id="SSF51735">
    <property type="entry name" value="NAD(P)-binding Rossmann-fold domains"/>
    <property type="match status" value="1"/>
</dbReference>
<dbReference type="CDD" id="cd05300">
    <property type="entry name" value="2-Hacid_dh_1"/>
    <property type="match status" value="1"/>
</dbReference>
<dbReference type="Gene3D" id="3.40.50.720">
    <property type="entry name" value="NAD(P)-binding Rossmann-like Domain"/>
    <property type="match status" value="2"/>
</dbReference>
<protein>
    <submittedName>
        <fullName evidence="4">Phosphoglycerate dehydrogenase-related dehydrogenase</fullName>
    </submittedName>
</protein>
<dbReference type="Proteomes" id="UP000033652">
    <property type="component" value="Unassembled WGS sequence"/>
</dbReference>
<dbReference type="PANTHER" id="PTHR43333">
    <property type="entry name" value="2-HACID_DH_C DOMAIN-CONTAINING PROTEIN"/>
    <property type="match status" value="1"/>
</dbReference>
<dbReference type="InterPro" id="IPR006140">
    <property type="entry name" value="D-isomer_DH_NAD-bd"/>
</dbReference>